<keyword evidence="2" id="KW-0812">Transmembrane</keyword>
<sequence length="772" mass="85179">MQSSRYARLNPLGGFQRTASPISEEPLQFSNQIPDSAYNPAPSSHVSDESLNHAPKKQRLRVKNRSVSGTADGLPYTGFDPNIDLRSPKRRRTGSSLYKAASSIREFAVSHFTVPLVAAPWEHELSEKHGASPPSSDTVRYFDYRRQRRRLFVNSTFQWFVTAFICAALASCLYGFSTVVRGLSPTRKYVFNALVTGFSLCLGLNLASSPSGYAQMMRWRFLASGYRTVQDFELVMNCDSQSKVFRLVWAGRTRGSWLPNTTQILAVVWLLINIALQVFTALLGLTYSTDVSSDFVVLTYGNVSVADVSYIGNLETTAQYAGNYSSLEAFFAELAVANEFGVTGQDFYVWGTSFDDYFGTEQSVYTDGEIFWYRFIDRSPLAYSMATATYRTVNATATCEPHPVTFGGYAGFNTDNSSLLWDVTWVDASGQENTWTIPYQATGATTWMSNITSDCGPRCAQIYALQVADNITTDVPTPRFWSCFSNVSTVDGVDLYPDLYPDPGQYQIPDDQASILAGAIGWSGVLSADANGNLSFSTPETQLQMVRYPVDSQWSPPGNYTAEDMAWLVMKFTAGAISAMDTVGPRNNVTAWGPAPAQVIHVQWRFAASILGGIPLAQALLLLVVIMFANKAIIKDTSHLSTARLLRPIVEKLGDRGCLLTGDEIAEQLGNYKIIYGVREPNAGLRGGTGVGVVGGEDGRVRHLDILEETEGLGYKRGRMPEGRYDGLYPANEEETEALLANTTESDSDDDDRPAAWSVRRRGQRRTRRMSI</sequence>
<evidence type="ECO:0000256" key="2">
    <source>
        <dbReference type="SAM" id="Phobius"/>
    </source>
</evidence>
<dbReference type="Proteomes" id="UP000054266">
    <property type="component" value="Unassembled WGS sequence"/>
</dbReference>
<evidence type="ECO:0000256" key="1">
    <source>
        <dbReference type="SAM" id="MobiDB-lite"/>
    </source>
</evidence>
<feature type="region of interest" description="Disordered" evidence="1">
    <location>
        <begin position="733"/>
        <end position="772"/>
    </location>
</feature>
<keyword evidence="2" id="KW-0472">Membrane</keyword>
<feature type="region of interest" description="Disordered" evidence="1">
    <location>
        <begin position="1"/>
        <end position="73"/>
    </location>
</feature>
<evidence type="ECO:0000313" key="3">
    <source>
        <dbReference type="EMBL" id="KIW67638.1"/>
    </source>
</evidence>
<feature type="transmembrane region" description="Helical" evidence="2">
    <location>
        <begin position="606"/>
        <end position="629"/>
    </location>
</feature>
<keyword evidence="4" id="KW-1185">Reference proteome</keyword>
<feature type="transmembrane region" description="Helical" evidence="2">
    <location>
        <begin position="189"/>
        <end position="208"/>
    </location>
</feature>
<organism evidence="3 4">
    <name type="scientific">Phialophora macrospora</name>
    <dbReference type="NCBI Taxonomy" id="1851006"/>
    <lineage>
        <taxon>Eukaryota</taxon>
        <taxon>Fungi</taxon>
        <taxon>Dikarya</taxon>
        <taxon>Ascomycota</taxon>
        <taxon>Pezizomycotina</taxon>
        <taxon>Eurotiomycetes</taxon>
        <taxon>Chaetothyriomycetidae</taxon>
        <taxon>Chaetothyriales</taxon>
        <taxon>Herpotrichiellaceae</taxon>
        <taxon>Phialophora</taxon>
    </lineage>
</organism>
<feature type="transmembrane region" description="Helical" evidence="2">
    <location>
        <begin position="151"/>
        <end position="177"/>
    </location>
</feature>
<feature type="compositionally biased region" description="Basic residues" evidence="1">
    <location>
        <begin position="54"/>
        <end position="64"/>
    </location>
</feature>
<accession>A0A0D2FHX0</accession>
<dbReference type="AlphaFoldDB" id="A0A0D2FHX0"/>
<protein>
    <submittedName>
        <fullName evidence="3">Uncharacterized protein</fullName>
    </submittedName>
</protein>
<gene>
    <name evidence="3" type="ORF">PV04_06875</name>
</gene>
<feature type="compositionally biased region" description="Basic residues" evidence="1">
    <location>
        <begin position="759"/>
        <end position="772"/>
    </location>
</feature>
<name>A0A0D2FHX0_9EURO</name>
<keyword evidence="2" id="KW-1133">Transmembrane helix</keyword>
<evidence type="ECO:0000313" key="4">
    <source>
        <dbReference type="Proteomes" id="UP000054266"/>
    </source>
</evidence>
<reference evidence="3 4" key="1">
    <citation type="submission" date="2015-01" db="EMBL/GenBank/DDBJ databases">
        <title>The Genome Sequence of Capronia semiimmersa CBS27337.</title>
        <authorList>
            <consortium name="The Broad Institute Genomics Platform"/>
            <person name="Cuomo C."/>
            <person name="de Hoog S."/>
            <person name="Gorbushina A."/>
            <person name="Stielow B."/>
            <person name="Teixiera M."/>
            <person name="Abouelleil A."/>
            <person name="Chapman S.B."/>
            <person name="Priest M."/>
            <person name="Young S.K."/>
            <person name="Wortman J."/>
            <person name="Nusbaum C."/>
            <person name="Birren B."/>
        </authorList>
    </citation>
    <scope>NUCLEOTIDE SEQUENCE [LARGE SCALE GENOMIC DNA]</scope>
    <source>
        <strain evidence="3 4">CBS 27337</strain>
    </source>
</reference>
<dbReference type="EMBL" id="KN846959">
    <property type="protein sequence ID" value="KIW67638.1"/>
    <property type="molecule type" value="Genomic_DNA"/>
</dbReference>
<proteinExistence type="predicted"/>
<dbReference type="HOGENOM" id="CLU_020820_0_0_1"/>
<feature type="transmembrane region" description="Helical" evidence="2">
    <location>
        <begin position="264"/>
        <end position="287"/>
    </location>
</feature>